<feature type="repeat" description="TPR" evidence="1">
    <location>
        <begin position="158"/>
        <end position="191"/>
    </location>
</feature>
<keyword evidence="1" id="KW-0802">TPR repeat</keyword>
<gene>
    <name evidence="3" type="ORF">THTE_0554</name>
</gene>
<feature type="compositionally biased region" description="Polar residues" evidence="2">
    <location>
        <begin position="97"/>
        <end position="110"/>
    </location>
</feature>
<dbReference type="InterPro" id="IPR019734">
    <property type="entry name" value="TPR_rpt"/>
</dbReference>
<evidence type="ECO:0000313" key="4">
    <source>
        <dbReference type="Proteomes" id="UP000215086"/>
    </source>
</evidence>
<dbReference type="EMBL" id="CP018477">
    <property type="protein sequence ID" value="ASV73156.1"/>
    <property type="molecule type" value="Genomic_DNA"/>
</dbReference>
<evidence type="ECO:0000256" key="1">
    <source>
        <dbReference type="PROSITE-ProRule" id="PRU00339"/>
    </source>
</evidence>
<dbReference type="KEGG" id="ttf:THTE_0554"/>
<dbReference type="Pfam" id="PF13432">
    <property type="entry name" value="TPR_16"/>
    <property type="match status" value="2"/>
</dbReference>
<evidence type="ECO:0000313" key="3">
    <source>
        <dbReference type="EMBL" id="ASV73156.1"/>
    </source>
</evidence>
<dbReference type="SUPFAM" id="SSF48452">
    <property type="entry name" value="TPR-like"/>
    <property type="match status" value="1"/>
</dbReference>
<proteinExistence type="predicted"/>
<dbReference type="PANTHER" id="PTHR37423">
    <property type="entry name" value="SOLUBLE LYTIC MUREIN TRANSGLYCOSYLASE-RELATED"/>
    <property type="match status" value="1"/>
</dbReference>
<dbReference type="PROSITE" id="PS50005">
    <property type="entry name" value="TPR"/>
    <property type="match status" value="1"/>
</dbReference>
<dbReference type="SMART" id="SM00028">
    <property type="entry name" value="TPR"/>
    <property type="match status" value="3"/>
</dbReference>
<dbReference type="AlphaFoldDB" id="A0A286RB17"/>
<accession>A0A286RB17</accession>
<feature type="region of interest" description="Disordered" evidence="2">
    <location>
        <begin position="60"/>
        <end position="84"/>
    </location>
</feature>
<dbReference type="Proteomes" id="UP000215086">
    <property type="component" value="Chromosome"/>
</dbReference>
<feature type="region of interest" description="Disordered" evidence="2">
    <location>
        <begin position="97"/>
        <end position="120"/>
    </location>
</feature>
<name>A0A286RB17_9BACT</name>
<dbReference type="InterPro" id="IPR011990">
    <property type="entry name" value="TPR-like_helical_dom_sf"/>
</dbReference>
<organism evidence="3 4">
    <name type="scientific">Thermogutta terrifontis</name>
    <dbReference type="NCBI Taxonomy" id="1331910"/>
    <lineage>
        <taxon>Bacteria</taxon>
        <taxon>Pseudomonadati</taxon>
        <taxon>Planctomycetota</taxon>
        <taxon>Planctomycetia</taxon>
        <taxon>Pirellulales</taxon>
        <taxon>Thermoguttaceae</taxon>
        <taxon>Thermogutta</taxon>
    </lineage>
</organism>
<protein>
    <submittedName>
        <fullName evidence="3">Uncharacterized protein</fullName>
    </submittedName>
</protein>
<feature type="compositionally biased region" description="Low complexity" evidence="2">
    <location>
        <begin position="64"/>
        <end position="83"/>
    </location>
</feature>
<keyword evidence="4" id="KW-1185">Reference proteome</keyword>
<reference evidence="3 4" key="1">
    <citation type="journal article" name="Front. Microbiol.">
        <title>Sugar Metabolism of the First Thermophilic Planctomycete Thermogutta terrifontis: Comparative Genomic and Transcriptomic Approaches.</title>
        <authorList>
            <person name="Elcheninov A.G."/>
            <person name="Menzel P."/>
            <person name="Gudbergsdottir S.R."/>
            <person name="Slesarev A.I."/>
            <person name="Kadnikov V.V."/>
            <person name="Krogh A."/>
            <person name="Bonch-Osmolovskaya E.A."/>
            <person name="Peng X."/>
            <person name="Kublanov I.V."/>
        </authorList>
    </citation>
    <scope>NUCLEOTIDE SEQUENCE [LARGE SCALE GENOMIC DNA]</scope>
    <source>
        <strain evidence="3 4">R1</strain>
    </source>
</reference>
<sequence length="462" mass="52674">MRSTGRWLPPHLLVALVIGTILSVAGCRSMLELPDRAKRSGYDPQQPAEEGWLFRRITGREEPSATSQPSSADSSAAKPARSAGQNELGNLQQTADNGTAVQRTSANQDSGEPLPPADADTVIVPRSDEEEEEEDFILFEIPKRLGKLFQPKRDESLARSLYQEGAELYRRGRYEEAAAKFKKAAKHWPNSPLEEDALFMAGESYFFADRYPQAENAYLELLKKYEFTRYLDTVAKREFAIGRYWEQVELSKPSMLGLVQWGDKSRPTFDTWGRAIKAYQNVRLYDPTGPLADDAVMATANAYFLKGRYQDAAYHYDLLRKDYSQSEHAVNAALLAIKAHELSYQGPLYDGTPLEKAERAADELLTVYRDRLGSDREEVVRAKNEITEEKAMRYFAIGQYYDNRHYYGAARYYYRATLREFPHTKAAVLAAERIRQIDGLPDKPPNRFKFLTDLFESHKDEP</sequence>
<evidence type="ECO:0000256" key="2">
    <source>
        <dbReference type="SAM" id="MobiDB-lite"/>
    </source>
</evidence>
<dbReference type="PROSITE" id="PS51257">
    <property type="entry name" value="PROKAR_LIPOPROTEIN"/>
    <property type="match status" value="1"/>
</dbReference>
<dbReference type="Gene3D" id="1.25.40.10">
    <property type="entry name" value="Tetratricopeptide repeat domain"/>
    <property type="match status" value="2"/>
</dbReference>
<dbReference type="PANTHER" id="PTHR37423:SF6">
    <property type="entry name" value="CELL DIVISION COORDINATOR CPOB"/>
    <property type="match status" value="1"/>
</dbReference>